<evidence type="ECO:0000313" key="4">
    <source>
        <dbReference type="EMBL" id="MBN3579352.1"/>
    </source>
</evidence>
<evidence type="ECO:0000313" key="5">
    <source>
        <dbReference type="Proteomes" id="UP000779070"/>
    </source>
</evidence>
<gene>
    <name evidence="4" type="ORF">JYA62_16950</name>
</gene>
<dbReference type="Pfam" id="PF00005">
    <property type="entry name" value="ABC_tran"/>
    <property type="match status" value="1"/>
</dbReference>
<comment type="caution">
    <text evidence="4">The sequence shown here is derived from an EMBL/GenBank/DDBJ whole genome shotgun (WGS) entry which is preliminary data.</text>
</comment>
<feature type="domain" description="ABC transporter" evidence="3">
    <location>
        <begin position="4"/>
        <end position="233"/>
    </location>
</feature>
<dbReference type="Proteomes" id="UP000779070">
    <property type="component" value="Unassembled WGS sequence"/>
</dbReference>
<organism evidence="4 5">
    <name type="scientific">Vibrio neptunius</name>
    <dbReference type="NCBI Taxonomy" id="170651"/>
    <lineage>
        <taxon>Bacteria</taxon>
        <taxon>Pseudomonadati</taxon>
        <taxon>Pseudomonadota</taxon>
        <taxon>Gammaproteobacteria</taxon>
        <taxon>Vibrionales</taxon>
        <taxon>Vibrionaceae</taxon>
        <taxon>Vibrio</taxon>
    </lineage>
</organism>
<sequence>MTSLSLHQLSVHLGRKSILDNIDAAFKGGEFAAILGPNGAGKTTLLKAMMGLVPSKGQVRGLDTHGNALPRTAYSYLCQLNKSSSQLTVIEVVLLGLVHQLNWRITDEQEHLAESILRELGLVQLATRSFCHLSGGQQQLVSLAQALVGRPSVLLLDEPTSALDLKHQVQVLDLARDYTQQQQCITVAVLHDLSMAARYCDHLVLLDKGCVQRQGTPGEVLSEKTLSRVYQVEVDVGHCSQGHAYVTPVRLLPKN</sequence>
<keyword evidence="5" id="KW-1185">Reference proteome</keyword>
<proteinExistence type="predicted"/>
<reference evidence="4 5" key="1">
    <citation type="submission" date="2021-02" db="EMBL/GenBank/DDBJ databases">
        <title>Draft Genome Sequences of 5 Vibrio neptunius Strains Isolated From of Bivalve Hatcheries.</title>
        <authorList>
            <person name="Galvis F."/>
            <person name="Barja J.L."/>
            <person name="Lemos M.L."/>
            <person name="Balado M."/>
        </authorList>
    </citation>
    <scope>NUCLEOTIDE SEQUENCE [LARGE SCALE GENOMIC DNA]</scope>
    <source>
        <strain evidence="4 5">PP-145.98</strain>
    </source>
</reference>
<dbReference type="InterPro" id="IPR003439">
    <property type="entry name" value="ABC_transporter-like_ATP-bd"/>
</dbReference>
<name>A0ABS3A8Z6_9VIBR</name>
<dbReference type="InterPro" id="IPR017871">
    <property type="entry name" value="ABC_transporter-like_CS"/>
</dbReference>
<keyword evidence="1" id="KW-0547">Nucleotide-binding</keyword>
<keyword evidence="2 4" id="KW-0067">ATP-binding</keyword>
<dbReference type="InterPro" id="IPR027417">
    <property type="entry name" value="P-loop_NTPase"/>
</dbReference>
<evidence type="ECO:0000256" key="1">
    <source>
        <dbReference type="ARBA" id="ARBA00022741"/>
    </source>
</evidence>
<dbReference type="PROSITE" id="PS00211">
    <property type="entry name" value="ABC_TRANSPORTER_1"/>
    <property type="match status" value="1"/>
</dbReference>
<accession>A0ABS3A8Z6</accession>
<protein>
    <submittedName>
        <fullName evidence="4">ABC transporter ATP-binding protein</fullName>
    </submittedName>
</protein>
<dbReference type="PANTHER" id="PTHR42794">
    <property type="entry name" value="HEMIN IMPORT ATP-BINDING PROTEIN HMUV"/>
    <property type="match status" value="1"/>
</dbReference>
<dbReference type="EMBL" id="JAFHLB010000024">
    <property type="protein sequence ID" value="MBN3579352.1"/>
    <property type="molecule type" value="Genomic_DNA"/>
</dbReference>
<evidence type="ECO:0000256" key="2">
    <source>
        <dbReference type="ARBA" id="ARBA00022840"/>
    </source>
</evidence>
<dbReference type="RefSeq" id="WP_206371281.1">
    <property type="nucleotide sequence ID" value="NZ_CAWPTM010000096.1"/>
</dbReference>
<evidence type="ECO:0000259" key="3">
    <source>
        <dbReference type="PROSITE" id="PS50893"/>
    </source>
</evidence>
<dbReference type="Gene3D" id="3.40.50.300">
    <property type="entry name" value="P-loop containing nucleotide triphosphate hydrolases"/>
    <property type="match status" value="1"/>
</dbReference>
<dbReference type="SMART" id="SM00382">
    <property type="entry name" value="AAA"/>
    <property type="match status" value="1"/>
</dbReference>
<dbReference type="PANTHER" id="PTHR42794:SF2">
    <property type="entry name" value="ABC TRANSPORTER ATP-BINDING PROTEIN"/>
    <property type="match status" value="1"/>
</dbReference>
<dbReference type="CDD" id="cd03214">
    <property type="entry name" value="ABC_Iron-Siderophores_B12_Hemin"/>
    <property type="match status" value="1"/>
</dbReference>
<dbReference type="PROSITE" id="PS50893">
    <property type="entry name" value="ABC_TRANSPORTER_2"/>
    <property type="match status" value="1"/>
</dbReference>
<dbReference type="GO" id="GO:0005524">
    <property type="term" value="F:ATP binding"/>
    <property type="evidence" value="ECO:0007669"/>
    <property type="project" value="UniProtKB-KW"/>
</dbReference>
<dbReference type="SUPFAM" id="SSF52540">
    <property type="entry name" value="P-loop containing nucleoside triphosphate hydrolases"/>
    <property type="match status" value="1"/>
</dbReference>
<dbReference type="InterPro" id="IPR003593">
    <property type="entry name" value="AAA+_ATPase"/>
</dbReference>